<dbReference type="GO" id="GO:0031932">
    <property type="term" value="C:TORC2 complex"/>
    <property type="evidence" value="ECO:0007669"/>
    <property type="project" value="InterPro"/>
</dbReference>
<dbReference type="PANTHER" id="PTHR13335">
    <property type="entry name" value="TARGET OF RAPAMYCIN COMPLEX 2 SUBUNIT MAPKAP1"/>
    <property type="match status" value="1"/>
</dbReference>
<feature type="compositionally biased region" description="Gly residues" evidence="2">
    <location>
        <begin position="292"/>
        <end position="301"/>
    </location>
</feature>
<feature type="region of interest" description="Disordered" evidence="2">
    <location>
        <begin position="260"/>
        <end position="302"/>
    </location>
</feature>
<name>A0A5A8EBI8_CAFRO</name>
<evidence type="ECO:0000256" key="1">
    <source>
        <dbReference type="ARBA" id="ARBA00009407"/>
    </source>
</evidence>
<dbReference type="GO" id="GO:0005737">
    <property type="term" value="C:cytoplasm"/>
    <property type="evidence" value="ECO:0007669"/>
    <property type="project" value="TreeGrafter"/>
</dbReference>
<dbReference type="GO" id="GO:0005886">
    <property type="term" value="C:plasma membrane"/>
    <property type="evidence" value="ECO:0007669"/>
    <property type="project" value="TreeGrafter"/>
</dbReference>
<dbReference type="AlphaFoldDB" id="A0A5A8EBI8"/>
<proteinExistence type="inferred from homology"/>
<comment type="caution">
    <text evidence="4">The sequence shown here is derived from an EMBL/GenBank/DDBJ whole genome shotgun (WGS) entry which is preliminary data.</text>
</comment>
<protein>
    <recommendedName>
        <fullName evidence="3">CRIM domain-containing protein</fullName>
    </recommendedName>
</protein>
<dbReference type="InterPro" id="IPR011993">
    <property type="entry name" value="PH-like_dom_sf"/>
</dbReference>
<comment type="similarity">
    <text evidence="1">Belongs to the SIN1 family.</text>
</comment>
<accession>A0A5A8EBI8</accession>
<evidence type="ECO:0000313" key="4">
    <source>
        <dbReference type="EMBL" id="KAA0174952.1"/>
    </source>
</evidence>
<organism evidence="4 5">
    <name type="scientific">Cafeteria roenbergensis</name>
    <name type="common">Marine flagellate</name>
    <dbReference type="NCBI Taxonomy" id="33653"/>
    <lineage>
        <taxon>Eukaryota</taxon>
        <taxon>Sar</taxon>
        <taxon>Stramenopiles</taxon>
        <taxon>Bigyra</taxon>
        <taxon>Opalozoa</taxon>
        <taxon>Bicosoecida</taxon>
        <taxon>Cafeteriaceae</taxon>
        <taxon>Cafeteria</taxon>
    </lineage>
</organism>
<dbReference type="InterPro" id="IPR031567">
    <property type="entry name" value="CRIM_dom"/>
</dbReference>
<evidence type="ECO:0000259" key="3">
    <source>
        <dbReference type="Pfam" id="PF16978"/>
    </source>
</evidence>
<feature type="domain" description="CRIM" evidence="3">
    <location>
        <begin position="6"/>
        <end position="85"/>
    </location>
</feature>
<feature type="region of interest" description="Disordered" evidence="2">
    <location>
        <begin position="141"/>
        <end position="167"/>
    </location>
</feature>
<dbReference type="OrthoDB" id="241990at2759"/>
<sequence length="436" mass="46618">MAKQRSPKLRMTIYLPDRSPVRVQVHESAIVLDVIGEAMRVAKQSRGVELPGDVQCYTLRMHEEGGMPDLDFPALDRLRRMLHFASSQGVGSGNEYCLEVDEGAMALWAASHDAGAGARPSGDLLVLIPVAFASDATDAVGGRKPLRRRSSASRAPPRPVTVAPSSPSATVADVLHTALARAGIHPHSDVFMLKLTEADRARLRIAERVLLPSTPVSALAAASVTVLHLARRPFADEPATAAAVPGKPGAEPIAALLAESGSKRSGGGDARARAATADSARGRLGETARGAGPAGIRGPPGGRVMRATQHSIVTASQFEQWRVVKVNNLGRRQPRVLGIDISRITNTKRPNEGRGWLSSGTTRVAERLMAEVVRVEIPAPDSSDEANRSISITFIEGMDQTTLRYVCESEEDRQQIVAKLTFILKLNGEGHKIVQL</sequence>
<gene>
    <name evidence="4" type="ORF">FNF27_03484</name>
</gene>
<evidence type="ECO:0000313" key="5">
    <source>
        <dbReference type="Proteomes" id="UP000322899"/>
    </source>
</evidence>
<dbReference type="EMBL" id="VLTO01000017">
    <property type="protein sequence ID" value="KAA0174952.1"/>
    <property type="molecule type" value="Genomic_DNA"/>
</dbReference>
<dbReference type="InterPro" id="IPR008828">
    <property type="entry name" value="Sin1/Avo1"/>
</dbReference>
<reference evidence="4 5" key="1">
    <citation type="submission" date="2019-07" db="EMBL/GenBank/DDBJ databases">
        <title>Genomes of Cafeteria roenbergensis.</title>
        <authorList>
            <person name="Fischer M.G."/>
            <person name="Hackl T."/>
            <person name="Roman M."/>
        </authorList>
    </citation>
    <scope>NUCLEOTIDE SEQUENCE [LARGE SCALE GENOMIC DNA]</scope>
    <source>
        <strain evidence="4 5">E4-10P</strain>
    </source>
</reference>
<dbReference type="PANTHER" id="PTHR13335:SF1">
    <property type="entry name" value="TARGET OF RAPAMYCIN COMPLEX 2 SUBUNIT MAPKAP1"/>
    <property type="match status" value="1"/>
</dbReference>
<dbReference type="GO" id="GO:0038203">
    <property type="term" value="P:TORC2 signaling"/>
    <property type="evidence" value="ECO:0007669"/>
    <property type="project" value="TreeGrafter"/>
</dbReference>
<evidence type="ECO:0000256" key="2">
    <source>
        <dbReference type="SAM" id="MobiDB-lite"/>
    </source>
</evidence>
<dbReference type="Proteomes" id="UP000322899">
    <property type="component" value="Unassembled WGS sequence"/>
</dbReference>
<dbReference type="Gene3D" id="2.30.29.30">
    <property type="entry name" value="Pleckstrin-homology domain (PH domain)/Phosphotyrosine-binding domain (PTB)"/>
    <property type="match status" value="1"/>
</dbReference>
<dbReference type="GO" id="GO:0005546">
    <property type="term" value="F:phosphatidylinositol-4,5-bisphosphate binding"/>
    <property type="evidence" value="ECO:0007669"/>
    <property type="project" value="TreeGrafter"/>
</dbReference>
<dbReference type="Pfam" id="PF16978">
    <property type="entry name" value="CRIM"/>
    <property type="match status" value="1"/>
</dbReference>